<gene>
    <name evidence="2" type="ORF">A2677_01735</name>
</gene>
<organism evidence="2 3">
    <name type="scientific">Candidatus Komeilibacteria bacterium RIFCSPHIGHO2_01_FULL_52_14</name>
    <dbReference type="NCBI Taxonomy" id="1798549"/>
    <lineage>
        <taxon>Bacteria</taxon>
        <taxon>Candidatus Komeiliibacteriota</taxon>
    </lineage>
</organism>
<evidence type="ECO:0000313" key="2">
    <source>
        <dbReference type="EMBL" id="OGY90379.1"/>
    </source>
</evidence>
<feature type="domain" description="RNHCP" evidence="1">
    <location>
        <begin position="11"/>
        <end position="93"/>
    </location>
</feature>
<dbReference type="Proteomes" id="UP000177817">
    <property type="component" value="Unassembled WGS sequence"/>
</dbReference>
<dbReference type="EMBL" id="MHKK01000011">
    <property type="protein sequence ID" value="OGY90379.1"/>
    <property type="molecule type" value="Genomic_DNA"/>
</dbReference>
<comment type="caution">
    <text evidence="2">The sequence shown here is derived from an EMBL/GenBank/DDBJ whole genome shotgun (WGS) entry which is preliminary data.</text>
</comment>
<reference evidence="2 3" key="1">
    <citation type="journal article" date="2016" name="Nat. Commun.">
        <title>Thousands of microbial genomes shed light on interconnected biogeochemical processes in an aquifer system.</title>
        <authorList>
            <person name="Anantharaman K."/>
            <person name="Brown C.T."/>
            <person name="Hug L.A."/>
            <person name="Sharon I."/>
            <person name="Castelle C.J."/>
            <person name="Probst A.J."/>
            <person name="Thomas B.C."/>
            <person name="Singh A."/>
            <person name="Wilkins M.J."/>
            <person name="Karaoz U."/>
            <person name="Brodie E.L."/>
            <person name="Williams K.H."/>
            <person name="Hubbard S.S."/>
            <person name="Banfield J.F."/>
        </authorList>
    </citation>
    <scope>NUCLEOTIDE SEQUENCE [LARGE SCALE GENOMIC DNA]</scope>
</reference>
<evidence type="ECO:0000259" key="1">
    <source>
        <dbReference type="Pfam" id="PF12647"/>
    </source>
</evidence>
<accession>A0A1G2BP64</accession>
<evidence type="ECO:0000313" key="3">
    <source>
        <dbReference type="Proteomes" id="UP000177817"/>
    </source>
</evidence>
<name>A0A1G2BP64_9BACT</name>
<dbReference type="InterPro" id="IPR024439">
    <property type="entry name" value="RNHCP"/>
</dbReference>
<dbReference type="Pfam" id="PF12647">
    <property type="entry name" value="RNHCP"/>
    <property type="match status" value="1"/>
</dbReference>
<protein>
    <recommendedName>
        <fullName evidence="1">RNHCP domain-containing protein</fullName>
    </recommendedName>
</protein>
<dbReference type="AlphaFoldDB" id="A0A1G2BP64"/>
<sequence>MMSHTFKKRTEDFVCGHCGTETAGSGYTNHCPVCLWSRHVDIHPGDRAAECGGLMEPVGVMQKHGEYRIQHRCVVCGHETVMTAAKDDRVETLIALSSKNG</sequence>
<proteinExistence type="predicted"/>